<accession>A0ABN8R6M5</accession>
<sequence>MSSPYKALQRFLQFGDGFCGLLYLVRNGVFKLFCSKVLYFQDFPGFPGPVKTLMHFRCTKLEFLSGRSDLNHAKEQAPYTLDPVGCQQRKEHRLKRSQYYNPGPNAV</sequence>
<evidence type="ECO:0000313" key="2">
    <source>
        <dbReference type="Proteomes" id="UP001159405"/>
    </source>
</evidence>
<evidence type="ECO:0000313" key="1">
    <source>
        <dbReference type="EMBL" id="CAH3174625.1"/>
    </source>
</evidence>
<organism evidence="1 2">
    <name type="scientific">Porites lobata</name>
    <dbReference type="NCBI Taxonomy" id="104759"/>
    <lineage>
        <taxon>Eukaryota</taxon>
        <taxon>Metazoa</taxon>
        <taxon>Cnidaria</taxon>
        <taxon>Anthozoa</taxon>
        <taxon>Hexacorallia</taxon>
        <taxon>Scleractinia</taxon>
        <taxon>Fungiina</taxon>
        <taxon>Poritidae</taxon>
        <taxon>Porites</taxon>
    </lineage>
</organism>
<comment type="caution">
    <text evidence="1">The sequence shown here is derived from an EMBL/GenBank/DDBJ whole genome shotgun (WGS) entry which is preliminary data.</text>
</comment>
<reference evidence="1 2" key="1">
    <citation type="submission" date="2022-05" db="EMBL/GenBank/DDBJ databases">
        <authorList>
            <consortium name="Genoscope - CEA"/>
            <person name="William W."/>
        </authorList>
    </citation>
    <scope>NUCLEOTIDE SEQUENCE [LARGE SCALE GENOMIC DNA]</scope>
</reference>
<keyword evidence="2" id="KW-1185">Reference proteome</keyword>
<gene>
    <name evidence="1" type="ORF">PLOB_00015323</name>
</gene>
<name>A0ABN8R6M5_9CNID</name>
<proteinExistence type="predicted"/>
<dbReference type="EMBL" id="CALNXK010000192">
    <property type="protein sequence ID" value="CAH3174625.1"/>
    <property type="molecule type" value="Genomic_DNA"/>
</dbReference>
<dbReference type="Proteomes" id="UP001159405">
    <property type="component" value="Unassembled WGS sequence"/>
</dbReference>
<protein>
    <submittedName>
        <fullName evidence="1">Uncharacterized protein</fullName>
    </submittedName>
</protein>